<keyword evidence="3 5" id="KW-0479">Metal-binding</keyword>
<evidence type="ECO:0000256" key="3">
    <source>
        <dbReference type="ARBA" id="ARBA00022723"/>
    </source>
</evidence>
<dbReference type="CDD" id="cd01086">
    <property type="entry name" value="MetAP1"/>
    <property type="match status" value="1"/>
</dbReference>
<comment type="function">
    <text evidence="6">Cotranslationally removes the N-terminal methionine from nascent proteins. The N-terminal methionine is often cleaved when the second residue in the primary sequence is small and uncharged (Met-Ala-, Cys, Gly, Pro, Ser, Thr, or Val).</text>
</comment>
<dbReference type="PRINTS" id="PR00599">
    <property type="entry name" value="MAPEPTIDASE"/>
</dbReference>
<keyword evidence="4 5" id="KW-0378">Hydrolase</keyword>
<dbReference type="NCBIfam" id="TIGR00500">
    <property type="entry name" value="met_pdase_I"/>
    <property type="match status" value="1"/>
</dbReference>
<comment type="caution">
    <text evidence="8">The sequence shown here is derived from an EMBL/GenBank/DDBJ whole genome shotgun (WGS) entry which is preliminary data.</text>
</comment>
<feature type="binding site" evidence="5">
    <location>
        <position position="202"/>
    </location>
    <ligand>
        <name>a divalent metal cation</name>
        <dbReference type="ChEBI" id="CHEBI:60240"/>
        <label>1</label>
    </ligand>
</feature>
<name>A0ABR3J413_9AGAR</name>
<comment type="similarity">
    <text evidence="5">Belongs to the peptidase M24A family. Methionine aminopeptidase type 1 subfamily.</text>
</comment>
<sequence length="344" mass="37287">MRSLTPSLTIGLLRPSISTTSGFNLHLSSKCLTTTAQSSDEVQDFGRYSVILPEEPFVFGVSHITPRTVPASIKKPPYALPAALTAGGNLGYEHTGDGKIALGTEEETRLRSAAGLAKRVRDFAGQLCKVGTTTNSIDATIHEFIISNSAYPSPLLYRGFPRSCCTSINNIITHGIPDERELEDGDIINIDITVYLDGYHGDTSQTFLVGNVDEQGQELVHMTNRALDAGIKACGPGRPFKGIGEAIYWLIKDTDFCVSPQFSGHGIGAVFHQPPWIYHDRNDEPGVMLPGHCFTIEPALIQGRDPKGWIFPDGWTASTENCARSAQAEHMVLITESGVEVLTS</sequence>
<protein>
    <recommendedName>
        <fullName evidence="6">Methionine aminopeptidase</fullName>
        <ecNumber evidence="6">3.4.11.18</ecNumber>
    </recommendedName>
</protein>
<comment type="catalytic activity">
    <reaction evidence="5 6">
        <text>Release of N-terminal amino acids, preferentially methionine, from peptides and arylamides.</text>
        <dbReference type="EC" id="3.4.11.18"/>
    </reaction>
</comment>
<keyword evidence="1 5" id="KW-0031">Aminopeptidase</keyword>
<comment type="cofactor">
    <cofactor evidence="5">
        <name>Co(2+)</name>
        <dbReference type="ChEBI" id="CHEBI:48828"/>
    </cofactor>
    <cofactor evidence="5">
        <name>Zn(2+)</name>
        <dbReference type="ChEBI" id="CHEBI:29105"/>
    </cofactor>
    <cofactor evidence="5">
        <name>Mn(2+)</name>
        <dbReference type="ChEBI" id="CHEBI:29035"/>
    </cofactor>
    <cofactor evidence="5">
        <name>Fe(2+)</name>
        <dbReference type="ChEBI" id="CHEBI:29033"/>
    </cofactor>
    <text evidence="5">Binds 2 divalent metal cations per subunit. Has a high-affinity and a low affinity metal-binding site. The true nature of the physiological cofactor is under debate. The enzyme is active with cobalt, zinc, manganese or divalent iron ions. Most likely, methionine aminopeptidases function as mononuclear Fe(2+)-metalloproteases under physiological conditions, and the catalytically relevant metal-binding site has been assigned to the histidine-containing high-affinity site.</text>
</comment>
<dbReference type="HAMAP" id="MF_01974">
    <property type="entry name" value="MetAP_1"/>
    <property type="match status" value="1"/>
</dbReference>
<keyword evidence="2 5" id="KW-0645">Protease</keyword>
<evidence type="ECO:0000256" key="5">
    <source>
        <dbReference type="HAMAP-Rule" id="MF_03174"/>
    </source>
</evidence>
<dbReference type="Gene3D" id="3.90.230.10">
    <property type="entry name" value="Creatinase/methionine aminopeptidase superfamily"/>
    <property type="match status" value="1"/>
</dbReference>
<feature type="binding site" evidence="5">
    <location>
        <position position="202"/>
    </location>
    <ligand>
        <name>a divalent metal cation</name>
        <dbReference type="ChEBI" id="CHEBI:60240"/>
        <label>2</label>
        <note>catalytic</note>
    </ligand>
</feature>
<reference evidence="9" key="1">
    <citation type="submission" date="2024-06" db="EMBL/GenBank/DDBJ databases">
        <title>Multi-omics analyses provide insights into the biosynthesis of the anticancer antibiotic pleurotin in Hohenbuehelia grisea.</title>
        <authorList>
            <person name="Weaver J.A."/>
            <person name="Alberti F."/>
        </authorList>
    </citation>
    <scope>NUCLEOTIDE SEQUENCE [LARGE SCALE GENOMIC DNA]</scope>
    <source>
        <strain evidence="9">T-177</strain>
    </source>
</reference>
<dbReference type="EMBL" id="JASNQZ010000012">
    <property type="protein sequence ID" value="KAL0950307.1"/>
    <property type="molecule type" value="Genomic_DNA"/>
</dbReference>
<feature type="binding site" evidence="5">
    <location>
        <position position="329"/>
    </location>
    <ligand>
        <name>a divalent metal cation</name>
        <dbReference type="ChEBI" id="CHEBI:60240"/>
        <label>2</label>
        <note>catalytic</note>
    </ligand>
</feature>
<dbReference type="PANTHER" id="PTHR43330">
    <property type="entry name" value="METHIONINE AMINOPEPTIDASE"/>
    <property type="match status" value="1"/>
</dbReference>
<keyword evidence="9" id="KW-1185">Reference proteome</keyword>
<evidence type="ECO:0000256" key="1">
    <source>
        <dbReference type="ARBA" id="ARBA00022438"/>
    </source>
</evidence>
<dbReference type="InterPro" id="IPR000994">
    <property type="entry name" value="Pept_M24"/>
</dbReference>
<feature type="binding site" evidence="5">
    <location>
        <position position="272"/>
    </location>
    <ligand>
        <name>substrate</name>
    </ligand>
</feature>
<dbReference type="Pfam" id="PF00557">
    <property type="entry name" value="Peptidase_M24"/>
    <property type="match status" value="1"/>
</dbReference>
<gene>
    <name evidence="8" type="ORF">HGRIS_010282</name>
</gene>
<dbReference type="PANTHER" id="PTHR43330:SF8">
    <property type="entry name" value="METHIONINE AMINOPEPTIDASE 1D, MITOCHONDRIAL"/>
    <property type="match status" value="1"/>
</dbReference>
<feature type="binding site" evidence="5">
    <location>
        <position position="297"/>
    </location>
    <ligand>
        <name>a divalent metal cation</name>
        <dbReference type="ChEBI" id="CHEBI:60240"/>
        <label>2</label>
        <note>catalytic</note>
    </ligand>
</feature>
<dbReference type="SUPFAM" id="SSF55920">
    <property type="entry name" value="Creatinase/aminopeptidase"/>
    <property type="match status" value="1"/>
</dbReference>
<evidence type="ECO:0000259" key="7">
    <source>
        <dbReference type="Pfam" id="PF00557"/>
    </source>
</evidence>
<evidence type="ECO:0000313" key="8">
    <source>
        <dbReference type="EMBL" id="KAL0950307.1"/>
    </source>
</evidence>
<feature type="binding site" evidence="5">
    <location>
        <position position="174"/>
    </location>
    <ligand>
        <name>substrate</name>
    </ligand>
</feature>
<evidence type="ECO:0000256" key="2">
    <source>
        <dbReference type="ARBA" id="ARBA00022670"/>
    </source>
</evidence>
<dbReference type="InterPro" id="IPR036005">
    <property type="entry name" value="Creatinase/aminopeptidase-like"/>
</dbReference>
<feature type="binding site" evidence="5">
    <location>
        <position position="191"/>
    </location>
    <ligand>
        <name>a divalent metal cation</name>
        <dbReference type="ChEBI" id="CHEBI:60240"/>
        <label>1</label>
    </ligand>
</feature>
<feature type="binding site" evidence="5">
    <location>
        <position position="265"/>
    </location>
    <ligand>
        <name>a divalent metal cation</name>
        <dbReference type="ChEBI" id="CHEBI:60240"/>
        <label>2</label>
        <note>catalytic</note>
    </ligand>
</feature>
<dbReference type="EC" id="3.4.11.18" evidence="6"/>
<dbReference type="InterPro" id="IPR001714">
    <property type="entry name" value="Pept_M24_MAP"/>
</dbReference>
<evidence type="ECO:0000256" key="6">
    <source>
        <dbReference type="RuleBase" id="RU003653"/>
    </source>
</evidence>
<feature type="binding site" evidence="5">
    <location>
        <position position="329"/>
    </location>
    <ligand>
        <name>a divalent metal cation</name>
        <dbReference type="ChEBI" id="CHEBI:60240"/>
        <label>1</label>
    </ligand>
</feature>
<accession>A0ABR3J413</accession>
<dbReference type="Proteomes" id="UP001556367">
    <property type="component" value="Unassembled WGS sequence"/>
</dbReference>
<evidence type="ECO:0000313" key="9">
    <source>
        <dbReference type="Proteomes" id="UP001556367"/>
    </source>
</evidence>
<feature type="domain" description="Peptidase M24" evidence="7">
    <location>
        <begin position="109"/>
        <end position="336"/>
    </location>
</feature>
<evidence type="ECO:0000256" key="4">
    <source>
        <dbReference type="ARBA" id="ARBA00022801"/>
    </source>
</evidence>
<dbReference type="InterPro" id="IPR002467">
    <property type="entry name" value="Pept_M24A_MAP1"/>
</dbReference>
<organism evidence="8 9">
    <name type="scientific">Hohenbuehelia grisea</name>
    <dbReference type="NCBI Taxonomy" id="104357"/>
    <lineage>
        <taxon>Eukaryota</taxon>
        <taxon>Fungi</taxon>
        <taxon>Dikarya</taxon>
        <taxon>Basidiomycota</taxon>
        <taxon>Agaricomycotina</taxon>
        <taxon>Agaricomycetes</taxon>
        <taxon>Agaricomycetidae</taxon>
        <taxon>Agaricales</taxon>
        <taxon>Pleurotineae</taxon>
        <taxon>Pleurotaceae</taxon>
        <taxon>Hohenbuehelia</taxon>
    </lineage>
</organism>
<proteinExistence type="inferred from homology"/>